<feature type="compositionally biased region" description="Acidic residues" evidence="1">
    <location>
        <begin position="328"/>
        <end position="370"/>
    </location>
</feature>
<evidence type="ECO:0000313" key="4">
    <source>
        <dbReference type="Proteomes" id="UP000318864"/>
    </source>
</evidence>
<dbReference type="Proteomes" id="UP000318864">
    <property type="component" value="Unassembled WGS sequence"/>
</dbReference>
<dbReference type="RefSeq" id="WP_141462645.1">
    <property type="nucleotide sequence ID" value="NZ_RBZW01000003.1"/>
</dbReference>
<dbReference type="InterPro" id="IPR025646">
    <property type="entry name" value="DUF4350"/>
</dbReference>
<evidence type="ECO:0000313" key="3">
    <source>
        <dbReference type="EMBL" id="THE66689.1"/>
    </source>
</evidence>
<reference evidence="3 4" key="1">
    <citation type="submission" date="2018-10" db="EMBL/GenBank/DDBJ databases">
        <title>Natronolimnobius sp. XQ-INN 246 isolated from Inner Mongolia Autonomous Region of China.</title>
        <authorList>
            <person name="Xue Q."/>
        </authorList>
    </citation>
    <scope>NUCLEOTIDE SEQUENCE [LARGE SCALE GENOMIC DNA]</scope>
    <source>
        <strain evidence="3 4">XQ-INN 246</strain>
    </source>
</reference>
<proteinExistence type="predicted"/>
<protein>
    <recommendedName>
        <fullName evidence="2">DUF4350 domain-containing protein</fullName>
    </recommendedName>
</protein>
<dbReference type="OrthoDB" id="239338at2157"/>
<gene>
    <name evidence="3" type="ORF">D8Y22_00730</name>
</gene>
<accession>A0A4S3TQK8</accession>
<dbReference type="EMBL" id="RBZW01000003">
    <property type="protein sequence ID" value="THE66689.1"/>
    <property type="molecule type" value="Genomic_DNA"/>
</dbReference>
<feature type="domain" description="DUF4350" evidence="2">
    <location>
        <begin position="120"/>
        <end position="305"/>
    </location>
</feature>
<keyword evidence="4" id="KW-1185">Reference proteome</keyword>
<sequence length="370" mass="38390">MNRDDVQSRLVLFGVIVVVTVAAVAAAGIVTNQGSTDRPSVDHAHFQPETVEGHDLERGGEITVDAAGSQTVLIDAAHANDISKADLQPVVSALTASGHTVEYLDPPNQDPNAPAEEREQALSDALEGADAFVVVEPEIRYTPGEADAVSDFAGGDGRVLFAGGPDTAGDTLLAPTTQPAGTSTPTDNGEFASVTSQFAIGYDTGYVYDMESDNNYRTIEATPDAESPLTEGVDSVVFDTPTQVATAGQSLLTTSASAEHSESREAGVYPVAVENDDAVAVGDVGFMTSEHYNRADNEAFIGNLLEFLVGAETAPAGTPTDDTGADTAVDEEIPDELADELDEADGDGSADDATTDADEESVDDSQEETD</sequence>
<dbReference type="Pfam" id="PF14258">
    <property type="entry name" value="DUF4350"/>
    <property type="match status" value="1"/>
</dbReference>
<name>A0A4S3TQK8_9EURY</name>
<evidence type="ECO:0000259" key="2">
    <source>
        <dbReference type="Pfam" id="PF14258"/>
    </source>
</evidence>
<feature type="compositionally biased region" description="Low complexity" evidence="1">
    <location>
        <begin position="314"/>
        <end position="327"/>
    </location>
</feature>
<dbReference type="AlphaFoldDB" id="A0A4S3TQK8"/>
<organism evidence="3 4">
    <name type="scientific">Salinadaptatus halalkaliphilus</name>
    <dbReference type="NCBI Taxonomy" id="2419781"/>
    <lineage>
        <taxon>Archaea</taxon>
        <taxon>Methanobacteriati</taxon>
        <taxon>Methanobacteriota</taxon>
        <taxon>Stenosarchaea group</taxon>
        <taxon>Halobacteria</taxon>
        <taxon>Halobacteriales</taxon>
        <taxon>Natrialbaceae</taxon>
        <taxon>Salinadaptatus</taxon>
    </lineage>
</organism>
<comment type="caution">
    <text evidence="3">The sequence shown here is derived from an EMBL/GenBank/DDBJ whole genome shotgun (WGS) entry which is preliminary data.</text>
</comment>
<evidence type="ECO:0000256" key="1">
    <source>
        <dbReference type="SAM" id="MobiDB-lite"/>
    </source>
</evidence>
<feature type="region of interest" description="Disordered" evidence="1">
    <location>
        <begin position="314"/>
        <end position="370"/>
    </location>
</feature>